<evidence type="ECO:0000313" key="1">
    <source>
        <dbReference type="EMBL" id="MDX3039485.1"/>
    </source>
</evidence>
<dbReference type="RefSeq" id="WP_193382551.1">
    <property type="nucleotide sequence ID" value="NZ_JABXWF010000011.1"/>
</dbReference>
<reference evidence="1 2" key="1">
    <citation type="journal article" date="2023" name="Microb. Genom.">
        <title>Mesoterricola silvestris gen. nov., sp. nov., Mesoterricola sediminis sp. nov., Geothrix oryzae sp. nov., Geothrix edaphica sp. nov., Geothrix rubra sp. nov., and Geothrix limicola sp. nov., six novel members of Acidobacteriota isolated from soils.</title>
        <authorList>
            <person name="Weisberg A.J."/>
            <person name="Pearce E."/>
            <person name="Kramer C.G."/>
            <person name="Chang J.H."/>
            <person name="Clarke C.R."/>
        </authorList>
    </citation>
    <scope>NUCLEOTIDE SEQUENCE [LARGE SCALE GENOMIC DNA]</scope>
    <source>
        <strain evidence="1 2">NE20-4-1</strain>
    </source>
</reference>
<gene>
    <name evidence="1" type="ORF">PV383_20205</name>
</gene>
<dbReference type="Proteomes" id="UP001282474">
    <property type="component" value="Unassembled WGS sequence"/>
</dbReference>
<dbReference type="EMBL" id="JARAWJ010000014">
    <property type="protein sequence ID" value="MDX3039485.1"/>
    <property type="molecule type" value="Genomic_DNA"/>
</dbReference>
<proteinExistence type="predicted"/>
<keyword evidence="2" id="KW-1185">Reference proteome</keyword>
<sequence>MQQTARRPGRPRSPEVIARDERIYQLIADGTASRSALATATGLDRPTIALSVQRLKKAGRIRQCLDRGAIVWSVADNTPCP</sequence>
<dbReference type="SUPFAM" id="SSF46785">
    <property type="entry name" value="Winged helix' DNA-binding domain"/>
    <property type="match status" value="1"/>
</dbReference>
<dbReference type="Pfam" id="PF13412">
    <property type="entry name" value="HTH_24"/>
    <property type="match status" value="1"/>
</dbReference>
<accession>A0ABU4MT06</accession>
<dbReference type="InterPro" id="IPR036390">
    <property type="entry name" value="WH_DNA-bd_sf"/>
</dbReference>
<organism evidence="1 2">
    <name type="scientific">Streptomyces caniscabiei</name>
    <dbReference type="NCBI Taxonomy" id="2746961"/>
    <lineage>
        <taxon>Bacteria</taxon>
        <taxon>Bacillati</taxon>
        <taxon>Actinomycetota</taxon>
        <taxon>Actinomycetes</taxon>
        <taxon>Kitasatosporales</taxon>
        <taxon>Streptomycetaceae</taxon>
        <taxon>Streptomyces</taxon>
    </lineage>
</organism>
<evidence type="ECO:0000313" key="2">
    <source>
        <dbReference type="Proteomes" id="UP001282474"/>
    </source>
</evidence>
<dbReference type="InterPro" id="IPR036388">
    <property type="entry name" value="WH-like_DNA-bd_sf"/>
</dbReference>
<comment type="caution">
    <text evidence="1">The sequence shown here is derived from an EMBL/GenBank/DDBJ whole genome shotgun (WGS) entry which is preliminary data.</text>
</comment>
<protein>
    <submittedName>
        <fullName evidence="1">Winged helix-turn-helix transcriptional regulator</fullName>
    </submittedName>
</protein>
<name>A0ABU4MT06_9ACTN</name>
<dbReference type="Gene3D" id="1.10.10.10">
    <property type="entry name" value="Winged helix-like DNA-binding domain superfamily/Winged helix DNA-binding domain"/>
    <property type="match status" value="1"/>
</dbReference>